<accession>A0A5A7P4D2</accession>
<evidence type="ECO:0000313" key="2">
    <source>
        <dbReference type="EMBL" id="GER27318.1"/>
    </source>
</evidence>
<keyword evidence="2" id="KW-0808">Transferase</keyword>
<evidence type="ECO:0000313" key="3">
    <source>
        <dbReference type="Proteomes" id="UP000325081"/>
    </source>
</evidence>
<dbReference type="Proteomes" id="UP000325081">
    <property type="component" value="Unassembled WGS sequence"/>
</dbReference>
<sequence length="292" mass="32952">MPELLSFWNKMAARSNFPNLPHIEIIIIRLLVLVGFPVNHDHGIVSDHVLLDFLSLHQPEQVNCLSKKAGITKSLSASLAMSSWPNTSIMMLHVIKSSGHSISLISLKTEKASRNFLFSTNSRVTKCVGLDSGSPHLVKKSAGFTEKPGLSENVDHQVNKISTDICLLHFLKPGEGVVEKARFTEMGQSSVGHFVEQAMGDDPLLRPECIAEDDVVGEDRGGIVGLVSRRASERRQSGSRERRETMNREERTRDLYGDMREWSSRSSRVWRMDDRRSSMSTRWSMWTELCFR</sequence>
<name>A0A5A7P4D2_STRAF</name>
<protein>
    <submittedName>
        <fullName evidence="2">Dihydrolipoamide succinyltransferase</fullName>
    </submittedName>
</protein>
<organism evidence="2 3">
    <name type="scientific">Striga asiatica</name>
    <name type="common">Asiatic witchweed</name>
    <name type="synonym">Buchnera asiatica</name>
    <dbReference type="NCBI Taxonomy" id="4170"/>
    <lineage>
        <taxon>Eukaryota</taxon>
        <taxon>Viridiplantae</taxon>
        <taxon>Streptophyta</taxon>
        <taxon>Embryophyta</taxon>
        <taxon>Tracheophyta</taxon>
        <taxon>Spermatophyta</taxon>
        <taxon>Magnoliopsida</taxon>
        <taxon>eudicotyledons</taxon>
        <taxon>Gunneridae</taxon>
        <taxon>Pentapetalae</taxon>
        <taxon>asterids</taxon>
        <taxon>lamiids</taxon>
        <taxon>Lamiales</taxon>
        <taxon>Orobanchaceae</taxon>
        <taxon>Buchnereae</taxon>
        <taxon>Striga</taxon>
    </lineage>
</organism>
<reference evidence="3" key="1">
    <citation type="journal article" date="2019" name="Curr. Biol.">
        <title>Genome Sequence of Striga asiatica Provides Insight into the Evolution of Plant Parasitism.</title>
        <authorList>
            <person name="Yoshida S."/>
            <person name="Kim S."/>
            <person name="Wafula E.K."/>
            <person name="Tanskanen J."/>
            <person name="Kim Y.M."/>
            <person name="Honaas L."/>
            <person name="Yang Z."/>
            <person name="Spallek T."/>
            <person name="Conn C.E."/>
            <person name="Ichihashi Y."/>
            <person name="Cheong K."/>
            <person name="Cui S."/>
            <person name="Der J.P."/>
            <person name="Gundlach H."/>
            <person name="Jiao Y."/>
            <person name="Hori C."/>
            <person name="Ishida J.K."/>
            <person name="Kasahara H."/>
            <person name="Kiba T."/>
            <person name="Kim M.S."/>
            <person name="Koo N."/>
            <person name="Laohavisit A."/>
            <person name="Lee Y.H."/>
            <person name="Lumba S."/>
            <person name="McCourt P."/>
            <person name="Mortimer J.C."/>
            <person name="Mutuku J.M."/>
            <person name="Nomura T."/>
            <person name="Sasaki-Sekimoto Y."/>
            <person name="Seto Y."/>
            <person name="Wang Y."/>
            <person name="Wakatake T."/>
            <person name="Sakakibara H."/>
            <person name="Demura T."/>
            <person name="Yamaguchi S."/>
            <person name="Yoneyama K."/>
            <person name="Manabe R.I."/>
            <person name="Nelson D.C."/>
            <person name="Schulman A.H."/>
            <person name="Timko M.P."/>
            <person name="dePamphilis C.W."/>
            <person name="Choi D."/>
            <person name="Shirasu K."/>
        </authorList>
    </citation>
    <scope>NUCLEOTIDE SEQUENCE [LARGE SCALE GENOMIC DNA]</scope>
    <source>
        <strain evidence="3">cv. UVA1</strain>
    </source>
</reference>
<dbReference type="AlphaFoldDB" id="A0A5A7P4D2"/>
<dbReference type="EMBL" id="BKCP01001669">
    <property type="protein sequence ID" value="GER27318.1"/>
    <property type="molecule type" value="Genomic_DNA"/>
</dbReference>
<dbReference type="GO" id="GO:0016740">
    <property type="term" value="F:transferase activity"/>
    <property type="evidence" value="ECO:0007669"/>
    <property type="project" value="UniProtKB-KW"/>
</dbReference>
<feature type="region of interest" description="Disordered" evidence="1">
    <location>
        <begin position="230"/>
        <end position="252"/>
    </location>
</feature>
<keyword evidence="3" id="KW-1185">Reference proteome</keyword>
<comment type="caution">
    <text evidence="2">The sequence shown here is derived from an EMBL/GenBank/DDBJ whole genome shotgun (WGS) entry which is preliminary data.</text>
</comment>
<gene>
    <name evidence="2" type="ORF">STAS_03018</name>
</gene>
<proteinExistence type="predicted"/>
<evidence type="ECO:0000256" key="1">
    <source>
        <dbReference type="SAM" id="MobiDB-lite"/>
    </source>
</evidence>